<evidence type="ECO:0000313" key="1">
    <source>
        <dbReference type="EMBL" id="NME70004.1"/>
    </source>
</evidence>
<organism evidence="1 2">
    <name type="scientific">Flammeovirga aprica JL-4</name>
    <dbReference type="NCBI Taxonomy" id="694437"/>
    <lineage>
        <taxon>Bacteria</taxon>
        <taxon>Pseudomonadati</taxon>
        <taxon>Bacteroidota</taxon>
        <taxon>Cytophagia</taxon>
        <taxon>Cytophagales</taxon>
        <taxon>Flammeovirgaceae</taxon>
        <taxon>Flammeovirga</taxon>
    </lineage>
</organism>
<gene>
    <name evidence="1" type="ORF">HHU12_18670</name>
</gene>
<reference evidence="1 2" key="1">
    <citation type="submission" date="2020-04" db="EMBL/GenBank/DDBJ databases">
        <title>Flammeovirga sp. SR4, a novel species isolated from seawater.</title>
        <authorList>
            <person name="Wang X."/>
        </authorList>
    </citation>
    <scope>NUCLEOTIDE SEQUENCE [LARGE SCALE GENOMIC DNA]</scope>
    <source>
        <strain evidence="1 2">ATCC 23126</strain>
    </source>
</reference>
<evidence type="ECO:0000313" key="2">
    <source>
        <dbReference type="Proteomes" id="UP000576082"/>
    </source>
</evidence>
<keyword evidence="2" id="KW-1185">Reference proteome</keyword>
<dbReference type="AlphaFoldDB" id="A0A7X9XAV6"/>
<protein>
    <submittedName>
        <fullName evidence="1">Uncharacterized protein</fullName>
    </submittedName>
</protein>
<dbReference type="EMBL" id="JABANE010000053">
    <property type="protein sequence ID" value="NME70004.1"/>
    <property type="molecule type" value="Genomic_DNA"/>
</dbReference>
<dbReference type="RefSeq" id="WP_169658254.1">
    <property type="nucleotide sequence ID" value="NZ_JABANE010000053.1"/>
</dbReference>
<comment type="caution">
    <text evidence="1">The sequence shown here is derived from an EMBL/GenBank/DDBJ whole genome shotgun (WGS) entry which is preliminary data.</text>
</comment>
<sequence length="140" mass="15779">MAKPNLLLINKLREAASNIASGKDYNWGHVGKCNCGHLVQAITPMDSKDIYYTAQRQKLDEWSEFAHDYCPASGMPVDDMIDTLLDAGLEVQDIPHLEYLSNTRVLSALPGGFRYLQKGNREDAITYMETWADVLEEELV</sequence>
<name>A0A7X9XAV6_9BACT</name>
<accession>A0A7X9XAV6</accession>
<dbReference type="Proteomes" id="UP000576082">
    <property type="component" value="Unassembled WGS sequence"/>
</dbReference>
<proteinExistence type="predicted"/>